<dbReference type="EMBL" id="JAHWGI010000685">
    <property type="protein sequence ID" value="KAK3917111.1"/>
    <property type="molecule type" value="Genomic_DNA"/>
</dbReference>
<dbReference type="GO" id="GO:0004748">
    <property type="term" value="F:ribonucleoside-diphosphate reductase activity, thioredoxin disulfide as acceptor"/>
    <property type="evidence" value="ECO:0007669"/>
    <property type="project" value="TreeGrafter"/>
</dbReference>
<dbReference type="AlphaFoldDB" id="A0AAE1H986"/>
<dbReference type="Proteomes" id="UP001219518">
    <property type="component" value="Unassembled WGS sequence"/>
</dbReference>
<name>A0AAE1H986_9NEOP</name>
<gene>
    <name evidence="1" type="ORF">KUF71_006730</name>
</gene>
<evidence type="ECO:0000313" key="2">
    <source>
        <dbReference type="Proteomes" id="UP001219518"/>
    </source>
</evidence>
<protein>
    <submittedName>
        <fullName evidence="1">Uncharacterized protein</fullName>
    </submittedName>
</protein>
<comment type="caution">
    <text evidence="1">The sequence shown here is derived from an EMBL/GenBank/DDBJ whole genome shotgun (WGS) entry which is preliminary data.</text>
</comment>
<dbReference type="PANTHER" id="PTHR23409:SF21">
    <property type="entry name" value="CAPSID PROTEIN"/>
    <property type="match status" value="1"/>
</dbReference>
<evidence type="ECO:0000313" key="1">
    <source>
        <dbReference type="EMBL" id="KAK3917111.1"/>
    </source>
</evidence>
<organism evidence="1 2">
    <name type="scientific">Frankliniella fusca</name>
    <dbReference type="NCBI Taxonomy" id="407009"/>
    <lineage>
        <taxon>Eukaryota</taxon>
        <taxon>Metazoa</taxon>
        <taxon>Ecdysozoa</taxon>
        <taxon>Arthropoda</taxon>
        <taxon>Hexapoda</taxon>
        <taxon>Insecta</taxon>
        <taxon>Pterygota</taxon>
        <taxon>Neoptera</taxon>
        <taxon>Paraneoptera</taxon>
        <taxon>Thysanoptera</taxon>
        <taxon>Terebrantia</taxon>
        <taxon>Thripoidea</taxon>
        <taxon>Thripidae</taxon>
        <taxon>Frankliniella</taxon>
    </lineage>
</organism>
<reference evidence="1" key="1">
    <citation type="submission" date="2021-07" db="EMBL/GenBank/DDBJ databases">
        <authorList>
            <person name="Catto M.A."/>
            <person name="Jacobson A."/>
            <person name="Kennedy G."/>
            <person name="Labadie P."/>
            <person name="Hunt B.G."/>
            <person name="Srinivasan R."/>
        </authorList>
    </citation>
    <scope>NUCLEOTIDE SEQUENCE</scope>
    <source>
        <strain evidence="1">PL_HMW_Pooled</strain>
        <tissue evidence="1">Head</tissue>
    </source>
</reference>
<dbReference type="PANTHER" id="PTHR23409">
    <property type="entry name" value="RIBONUCLEOSIDE-DIPHOSPHATE REDUCTASE SMALL CHAIN"/>
    <property type="match status" value="1"/>
</dbReference>
<sequence length="456" mass="51123">MALLHPSSTEAMRSEVDLWTLPSTVGNIERTRQQACKPTAGYTQSNTMTFHVPGTNALIDAAHNMLHIVAEVVKADGSKLKDKESDVSLVNYGLHSIFSQVDVTIGNTVVSQSSLTYPYRAHIEALLGYDRSAKESHMTMRGWFKDTAGHMDDFAGDKNEGLAARRKLVKNSRMFELMGPLHCDFLTNQAKFLLPNTDLTIKLTRSADAFALMRGGNNSENFVHLSCFPLALMSTNKNEKIIIHDATLFFRKVELSPSLNLAHAQALEHAPARYPLTRTNVKTITIPAGLRDKTIANLHIGQIPKRIVVGFVSNIAFNGSYHHNPFNYQNFDLNYMVLYVDTEQIPAVPLTPDFSKGTYMQAYNTLFCGTGIHWKDEGNNISYDEYGNGYTLYAFDLTPDLSSHEAHWNLQKQGVVRLDVRFRAELPIAVNCVVYSEFDNLVEISKDRHVVVDYNV</sequence>
<dbReference type="GO" id="GO:0009263">
    <property type="term" value="P:deoxyribonucleotide biosynthetic process"/>
    <property type="evidence" value="ECO:0007669"/>
    <property type="project" value="InterPro"/>
</dbReference>
<dbReference type="InterPro" id="IPR000358">
    <property type="entry name" value="RNR_small_fam"/>
</dbReference>
<proteinExistence type="predicted"/>
<accession>A0AAE1H986</accession>
<dbReference type="GO" id="GO:0005829">
    <property type="term" value="C:cytosol"/>
    <property type="evidence" value="ECO:0007669"/>
    <property type="project" value="TreeGrafter"/>
</dbReference>
<keyword evidence="2" id="KW-1185">Reference proteome</keyword>
<reference evidence="1" key="2">
    <citation type="journal article" date="2023" name="BMC Genomics">
        <title>Pest status, molecular evolution, and epigenetic factors derived from the genome assembly of Frankliniella fusca, a thysanopteran phytovirus vector.</title>
        <authorList>
            <person name="Catto M.A."/>
            <person name="Labadie P.E."/>
            <person name="Jacobson A.L."/>
            <person name="Kennedy G.G."/>
            <person name="Srinivasan R."/>
            <person name="Hunt B.G."/>
        </authorList>
    </citation>
    <scope>NUCLEOTIDE SEQUENCE</scope>
    <source>
        <strain evidence="1">PL_HMW_Pooled</strain>
    </source>
</reference>